<dbReference type="AlphaFoldDB" id="A0A8S1YKC9"/>
<name>A0A8S1YKC9_9CILI</name>
<evidence type="ECO:0000313" key="1">
    <source>
        <dbReference type="EMBL" id="CAD8213948.1"/>
    </source>
</evidence>
<sequence>MPYHGKTIFKTSFKLFKEEYFDKCKKLILNKILQFIYETRQNGILFNKKIKQPIQIFSIMGFKQVELNYMRAYERDDYI</sequence>
<gene>
    <name evidence="1" type="ORF">PPENT_87.1.T1910010</name>
</gene>
<protein>
    <submittedName>
        <fullName evidence="1">Uncharacterized protein</fullName>
    </submittedName>
</protein>
<dbReference type="Proteomes" id="UP000689195">
    <property type="component" value="Unassembled WGS sequence"/>
</dbReference>
<keyword evidence="2" id="KW-1185">Reference proteome</keyword>
<evidence type="ECO:0000313" key="2">
    <source>
        <dbReference type="Proteomes" id="UP000689195"/>
    </source>
</evidence>
<comment type="caution">
    <text evidence="1">The sequence shown here is derived from an EMBL/GenBank/DDBJ whole genome shotgun (WGS) entry which is preliminary data.</text>
</comment>
<reference evidence="1" key="1">
    <citation type="submission" date="2021-01" db="EMBL/GenBank/DDBJ databases">
        <authorList>
            <consortium name="Genoscope - CEA"/>
            <person name="William W."/>
        </authorList>
    </citation>
    <scope>NUCLEOTIDE SEQUENCE</scope>
</reference>
<organism evidence="1 2">
    <name type="scientific">Paramecium pentaurelia</name>
    <dbReference type="NCBI Taxonomy" id="43138"/>
    <lineage>
        <taxon>Eukaryota</taxon>
        <taxon>Sar</taxon>
        <taxon>Alveolata</taxon>
        <taxon>Ciliophora</taxon>
        <taxon>Intramacronucleata</taxon>
        <taxon>Oligohymenophorea</taxon>
        <taxon>Peniculida</taxon>
        <taxon>Parameciidae</taxon>
        <taxon>Paramecium</taxon>
    </lineage>
</organism>
<proteinExistence type="predicted"/>
<accession>A0A8S1YKC9</accession>
<dbReference type="EMBL" id="CAJJDO010000191">
    <property type="protein sequence ID" value="CAD8213948.1"/>
    <property type="molecule type" value="Genomic_DNA"/>
</dbReference>
<dbReference type="OrthoDB" id="435621at2759"/>